<dbReference type="InterPro" id="IPR016186">
    <property type="entry name" value="C-type_lectin-like/link_sf"/>
</dbReference>
<dbReference type="InterPro" id="IPR036465">
    <property type="entry name" value="vWFA_dom_sf"/>
</dbReference>
<dbReference type="Gene3D" id="3.40.50.410">
    <property type="entry name" value="von Willebrand factor, type A domain"/>
    <property type="match status" value="2"/>
</dbReference>
<evidence type="ECO:0000256" key="2">
    <source>
        <dbReference type="ARBA" id="ARBA00022525"/>
    </source>
</evidence>
<dbReference type="PROSITE" id="PS50092">
    <property type="entry name" value="TSP1"/>
    <property type="match status" value="4"/>
</dbReference>
<comment type="subcellular location">
    <subcellularLocation>
        <location evidence="1">Secreted</location>
    </subcellularLocation>
</comment>
<evidence type="ECO:0000256" key="5">
    <source>
        <dbReference type="ARBA" id="ARBA00023157"/>
    </source>
</evidence>
<feature type="domain" description="VWFA" evidence="8">
    <location>
        <begin position="30"/>
        <end position="205"/>
    </location>
</feature>
<dbReference type="GO" id="GO:0005581">
    <property type="term" value="C:collagen trimer"/>
    <property type="evidence" value="ECO:0007669"/>
    <property type="project" value="UniProtKB-KW"/>
</dbReference>
<dbReference type="SMART" id="SM00327">
    <property type="entry name" value="VWA"/>
    <property type="match status" value="2"/>
</dbReference>
<sequence length="710" mass="74892">MRDKVTRLTAAITLAEKTCKSKSVCSAKADVVFLLDSSGSVGATNFKKMLQFMQGVVSKFSVGLNNIQVGVDTFQSTVKSEFKLNQFLDKNDLITAIGNIVYKTGGTKTGSAIKFMTTYSFSTTAGHRTGVPKIGIVITDGKSNDQANTLAESKKARASGIQLIAIGVGDGINTIELEGIANKPKTEYVYNVKNFDVLNILQSSLSARTCKVDGGWSNNDPWSACTKTCGDGTRTRTRTCTNPSPSKGGAPCNGSAIQSEACNINPCPVDGGWSNNNPWAACTKTCGDGTRTRTRTCSNPSPSKGGAPCKGSAIQSEACNINPCPVCSAKADVVFLLDSSGSVGATNFKKMLQFMQGVVNKFSVGLNNIQVGVDTFQSTVKSEFKLNQFLDKNDLITAIGNIVYKTGGTKTGSAIKFMTTYSFSTTAGHRTGVPKIGIVITDGKSNDQANTLAESKKARASGIQLISIGVGDGINTIELEGIANKPKTEYVYNVKNFDVLNILQSSLSARTCKVDGGWSNNDPWSACTKTCGDGTRTRTRTCTNPSPSKGGAPCNGSAIQSEACNINPCPVDGGWSYNDPWSACTTTCGDGTRTRTRTCTNPSPSKGGAPCKGSAIQSEACNINPCPACPSGWTMYGSSCYFFSHTSEKWTDAVRICQTKNSILAEIGSSGENGFLKNTASNYGGKFWLGEQIVEGKETGIGGPVVRDSV</sequence>
<dbReference type="InterPro" id="IPR016187">
    <property type="entry name" value="CTDL_fold"/>
</dbReference>
<dbReference type="Gene3D" id="2.20.100.10">
    <property type="entry name" value="Thrombospondin type-1 (TSP1) repeat"/>
    <property type="match status" value="4"/>
</dbReference>
<dbReference type="Pfam" id="PF00092">
    <property type="entry name" value="VWA"/>
    <property type="match status" value="2"/>
</dbReference>
<feature type="domain" description="C-type lectin" evidence="7">
    <location>
        <begin position="636"/>
        <end position="690"/>
    </location>
</feature>
<comment type="caution">
    <text evidence="9">The sequence shown here is derived from an EMBL/GenBank/DDBJ whole genome shotgun (WGS) entry which is preliminary data.</text>
</comment>
<dbReference type="InterPro" id="IPR002035">
    <property type="entry name" value="VWF_A"/>
</dbReference>
<evidence type="ECO:0000313" key="9">
    <source>
        <dbReference type="EMBL" id="VDI06518.1"/>
    </source>
</evidence>
<dbReference type="PRINTS" id="PR00453">
    <property type="entry name" value="VWFADOMAIN"/>
</dbReference>
<dbReference type="EMBL" id="UYJE01001942">
    <property type="protein sequence ID" value="VDI06518.1"/>
    <property type="molecule type" value="Genomic_DNA"/>
</dbReference>
<accession>A0A8B6CK83</accession>
<dbReference type="Gene3D" id="3.10.100.10">
    <property type="entry name" value="Mannose-Binding Protein A, subunit A"/>
    <property type="match status" value="1"/>
</dbReference>
<dbReference type="AlphaFoldDB" id="A0A8B6CK83"/>
<dbReference type="InterPro" id="IPR036383">
    <property type="entry name" value="TSP1_rpt_sf"/>
</dbReference>
<keyword evidence="2" id="KW-0964">Secreted</keyword>
<protein>
    <submittedName>
        <fullName evidence="9">Collagen, type VI, alpha</fullName>
    </submittedName>
</protein>
<dbReference type="SUPFAM" id="SSF56436">
    <property type="entry name" value="C-type lectin-like"/>
    <property type="match status" value="1"/>
</dbReference>
<dbReference type="SUPFAM" id="SSF82895">
    <property type="entry name" value="TSP-1 type 1 repeat"/>
    <property type="match status" value="4"/>
</dbReference>
<dbReference type="InterPro" id="IPR050525">
    <property type="entry name" value="ECM_Assembly_Org"/>
</dbReference>
<evidence type="ECO:0000313" key="10">
    <source>
        <dbReference type="Proteomes" id="UP000596742"/>
    </source>
</evidence>
<dbReference type="SUPFAM" id="SSF53300">
    <property type="entry name" value="vWA-like"/>
    <property type="match status" value="2"/>
</dbReference>
<dbReference type="SMART" id="SM00209">
    <property type="entry name" value="TSP1"/>
    <property type="match status" value="4"/>
</dbReference>
<evidence type="ECO:0000259" key="8">
    <source>
        <dbReference type="PROSITE" id="PS50234"/>
    </source>
</evidence>
<dbReference type="PANTHER" id="PTHR24020:SF87">
    <property type="entry name" value="COLLAGEN ALPHA-1(VI) CHAIN-LIKE"/>
    <property type="match status" value="1"/>
</dbReference>
<dbReference type="Pfam" id="PF00090">
    <property type="entry name" value="TSP_1"/>
    <property type="match status" value="4"/>
</dbReference>
<feature type="domain" description="VWFA" evidence="8">
    <location>
        <begin position="332"/>
        <end position="507"/>
    </location>
</feature>
<dbReference type="InterPro" id="IPR000884">
    <property type="entry name" value="TSP1_rpt"/>
</dbReference>
<evidence type="ECO:0000256" key="6">
    <source>
        <dbReference type="ARBA" id="ARBA00023180"/>
    </source>
</evidence>
<dbReference type="FunFam" id="2.20.100.10:FF:000007">
    <property type="entry name" value="Thrombospondin 1"/>
    <property type="match status" value="4"/>
</dbReference>
<dbReference type="PANTHER" id="PTHR24020">
    <property type="entry name" value="COLLAGEN ALPHA"/>
    <property type="match status" value="1"/>
</dbReference>
<gene>
    <name evidence="9" type="ORF">MGAL_10B020395</name>
</gene>
<dbReference type="PROSITE" id="PS50234">
    <property type="entry name" value="VWFA"/>
    <property type="match status" value="2"/>
</dbReference>
<dbReference type="InterPro" id="IPR001304">
    <property type="entry name" value="C-type_lectin-like"/>
</dbReference>
<keyword evidence="9" id="KW-0176">Collagen</keyword>
<keyword evidence="4" id="KW-0677">Repeat</keyword>
<keyword evidence="3" id="KW-0732">Signal</keyword>
<evidence type="ECO:0000256" key="4">
    <source>
        <dbReference type="ARBA" id="ARBA00022737"/>
    </source>
</evidence>
<proteinExistence type="predicted"/>
<evidence type="ECO:0000256" key="1">
    <source>
        <dbReference type="ARBA" id="ARBA00004613"/>
    </source>
</evidence>
<evidence type="ECO:0000256" key="3">
    <source>
        <dbReference type="ARBA" id="ARBA00022729"/>
    </source>
</evidence>
<name>A0A8B6CK83_MYTGA</name>
<keyword evidence="10" id="KW-1185">Reference proteome</keyword>
<evidence type="ECO:0000259" key="7">
    <source>
        <dbReference type="PROSITE" id="PS50041"/>
    </source>
</evidence>
<keyword evidence="5" id="KW-1015">Disulfide bond</keyword>
<dbReference type="OrthoDB" id="10256829at2759"/>
<keyword evidence="6" id="KW-0325">Glycoprotein</keyword>
<reference evidence="9" key="1">
    <citation type="submission" date="2018-11" db="EMBL/GenBank/DDBJ databases">
        <authorList>
            <person name="Alioto T."/>
            <person name="Alioto T."/>
        </authorList>
    </citation>
    <scope>NUCLEOTIDE SEQUENCE</scope>
</reference>
<dbReference type="Proteomes" id="UP000596742">
    <property type="component" value="Unassembled WGS sequence"/>
</dbReference>
<organism evidence="9 10">
    <name type="scientific">Mytilus galloprovincialis</name>
    <name type="common">Mediterranean mussel</name>
    <dbReference type="NCBI Taxonomy" id="29158"/>
    <lineage>
        <taxon>Eukaryota</taxon>
        <taxon>Metazoa</taxon>
        <taxon>Spiralia</taxon>
        <taxon>Lophotrochozoa</taxon>
        <taxon>Mollusca</taxon>
        <taxon>Bivalvia</taxon>
        <taxon>Autobranchia</taxon>
        <taxon>Pteriomorphia</taxon>
        <taxon>Mytilida</taxon>
        <taxon>Mytiloidea</taxon>
        <taxon>Mytilidae</taxon>
        <taxon>Mytilinae</taxon>
        <taxon>Mytilus</taxon>
    </lineage>
</organism>
<dbReference type="FunFam" id="3.40.50.410:FF:000004">
    <property type="entry name" value="collagen alpha-6(VI) chain"/>
    <property type="match status" value="2"/>
</dbReference>
<dbReference type="GO" id="GO:0005576">
    <property type="term" value="C:extracellular region"/>
    <property type="evidence" value="ECO:0007669"/>
    <property type="project" value="UniProtKB-SubCell"/>
</dbReference>
<dbReference type="PROSITE" id="PS50041">
    <property type="entry name" value="C_TYPE_LECTIN_2"/>
    <property type="match status" value="1"/>
</dbReference>